<proteinExistence type="predicted"/>
<evidence type="ECO:0000256" key="3">
    <source>
        <dbReference type="ARBA" id="ARBA00023163"/>
    </source>
</evidence>
<dbReference type="InterPro" id="IPR009057">
    <property type="entry name" value="Homeodomain-like_sf"/>
</dbReference>
<evidence type="ECO:0000256" key="1">
    <source>
        <dbReference type="ARBA" id="ARBA00023015"/>
    </source>
</evidence>
<sequence length="136" mass="15679">MHTFPDLNHSLTTAMQKIEAEAEGEAGSHPFVEGAKSLLREHCGGGVCLKEIARQLYVNPAYLGRLFKTYGNVSFNDYLVQVRMEKAKELLMTTNKRIYEIAPEVGYRQLDWFYKKFREYTGCSAKEYKLRQTKSV</sequence>
<dbReference type="AlphaFoldDB" id="A0A7X0RTS4"/>
<evidence type="ECO:0000256" key="2">
    <source>
        <dbReference type="ARBA" id="ARBA00023125"/>
    </source>
</evidence>
<dbReference type="Proteomes" id="UP000547209">
    <property type="component" value="Unassembled WGS sequence"/>
</dbReference>
<dbReference type="SUPFAM" id="SSF46689">
    <property type="entry name" value="Homeodomain-like"/>
    <property type="match status" value="2"/>
</dbReference>
<dbReference type="EMBL" id="JACJVP010000040">
    <property type="protein sequence ID" value="MBB6673562.1"/>
    <property type="molecule type" value="Genomic_DNA"/>
</dbReference>
<keyword evidence="3" id="KW-0804">Transcription</keyword>
<dbReference type="GO" id="GO:0043565">
    <property type="term" value="F:sequence-specific DNA binding"/>
    <property type="evidence" value="ECO:0007669"/>
    <property type="project" value="InterPro"/>
</dbReference>
<dbReference type="GO" id="GO:0003700">
    <property type="term" value="F:DNA-binding transcription factor activity"/>
    <property type="evidence" value="ECO:0007669"/>
    <property type="project" value="InterPro"/>
</dbReference>
<gene>
    <name evidence="5" type="ORF">H7C19_23055</name>
</gene>
<keyword evidence="1" id="KW-0805">Transcription regulation</keyword>
<dbReference type="PANTHER" id="PTHR43280">
    <property type="entry name" value="ARAC-FAMILY TRANSCRIPTIONAL REGULATOR"/>
    <property type="match status" value="1"/>
</dbReference>
<dbReference type="InterPro" id="IPR018060">
    <property type="entry name" value="HTH_AraC"/>
</dbReference>
<evidence type="ECO:0000259" key="4">
    <source>
        <dbReference type="PROSITE" id="PS01124"/>
    </source>
</evidence>
<evidence type="ECO:0000313" key="6">
    <source>
        <dbReference type="Proteomes" id="UP000547209"/>
    </source>
</evidence>
<dbReference type="SMART" id="SM00342">
    <property type="entry name" value="HTH_ARAC"/>
    <property type="match status" value="1"/>
</dbReference>
<dbReference type="RefSeq" id="WP_185671429.1">
    <property type="nucleotide sequence ID" value="NZ_JACJVP010000040.1"/>
</dbReference>
<keyword evidence="6" id="KW-1185">Reference proteome</keyword>
<dbReference type="Gene3D" id="1.10.10.60">
    <property type="entry name" value="Homeodomain-like"/>
    <property type="match status" value="2"/>
</dbReference>
<dbReference type="Pfam" id="PF12833">
    <property type="entry name" value="HTH_18"/>
    <property type="match status" value="1"/>
</dbReference>
<dbReference type="PROSITE" id="PS01124">
    <property type="entry name" value="HTH_ARAC_FAMILY_2"/>
    <property type="match status" value="1"/>
</dbReference>
<evidence type="ECO:0000313" key="5">
    <source>
        <dbReference type="EMBL" id="MBB6673562.1"/>
    </source>
</evidence>
<comment type="caution">
    <text evidence="5">The sequence shown here is derived from an EMBL/GenBank/DDBJ whole genome shotgun (WGS) entry which is preliminary data.</text>
</comment>
<organism evidence="5 6">
    <name type="scientific">Cohnella nanjingensis</name>
    <dbReference type="NCBI Taxonomy" id="1387779"/>
    <lineage>
        <taxon>Bacteria</taxon>
        <taxon>Bacillati</taxon>
        <taxon>Bacillota</taxon>
        <taxon>Bacilli</taxon>
        <taxon>Bacillales</taxon>
        <taxon>Paenibacillaceae</taxon>
        <taxon>Cohnella</taxon>
    </lineage>
</organism>
<feature type="domain" description="HTH araC/xylS-type" evidence="4">
    <location>
        <begin position="33"/>
        <end position="131"/>
    </location>
</feature>
<keyword evidence="2" id="KW-0238">DNA-binding</keyword>
<protein>
    <submittedName>
        <fullName evidence="5">Helix-turn-helix domain-containing protein</fullName>
    </submittedName>
</protein>
<accession>A0A7X0RTS4</accession>
<reference evidence="5 6" key="1">
    <citation type="submission" date="2020-08" db="EMBL/GenBank/DDBJ databases">
        <title>Cohnella phylogeny.</title>
        <authorList>
            <person name="Dunlap C."/>
        </authorList>
    </citation>
    <scope>NUCLEOTIDE SEQUENCE [LARGE SCALE GENOMIC DNA]</scope>
    <source>
        <strain evidence="5 6">DSM 28246</strain>
    </source>
</reference>
<dbReference type="PANTHER" id="PTHR43280:SF2">
    <property type="entry name" value="HTH-TYPE TRANSCRIPTIONAL REGULATOR EXSA"/>
    <property type="match status" value="1"/>
</dbReference>
<name>A0A7X0RTS4_9BACL</name>